<sequence length="37" mass="4088">MLTALRGTEIVMVPLAEAVRTLKTVPEDRYAEAETVL</sequence>
<evidence type="ECO:0000313" key="1">
    <source>
        <dbReference type="EMBL" id="OSY50287.1"/>
    </source>
</evidence>
<gene>
    <name evidence="1" type="primary">pfp_1</name>
    <name evidence="1" type="ORF">BG846_04040</name>
</gene>
<keyword evidence="1" id="KW-0808">Transferase</keyword>
<reference evidence="1 2" key="1">
    <citation type="submission" date="2016-09" db="EMBL/GenBank/DDBJ databases">
        <title>Streptomyces fradiae DSM40063, a candidate organism with high potential of specific P450 cytochromes.</title>
        <authorList>
            <person name="Grumaz C."/>
            <person name="Vainshtein Y."/>
            <person name="Kirstahler P."/>
            <person name="Sohn K."/>
        </authorList>
    </citation>
    <scope>NUCLEOTIDE SEQUENCE [LARGE SCALE GENOMIC DNA]</scope>
    <source>
        <strain evidence="1 2">DSM 40063</strain>
    </source>
</reference>
<evidence type="ECO:0000313" key="2">
    <source>
        <dbReference type="Proteomes" id="UP000194318"/>
    </source>
</evidence>
<dbReference type="AlphaFoldDB" id="A0A1Y2NTB2"/>
<organism evidence="1 2">
    <name type="scientific">Streptomyces fradiae ATCC 10745 = DSM 40063</name>
    <dbReference type="NCBI Taxonomy" id="1319510"/>
    <lineage>
        <taxon>Bacteria</taxon>
        <taxon>Bacillati</taxon>
        <taxon>Actinomycetota</taxon>
        <taxon>Actinomycetes</taxon>
        <taxon>Kitasatosporales</taxon>
        <taxon>Streptomycetaceae</taxon>
        <taxon>Streptomyces</taxon>
    </lineage>
</organism>
<dbReference type="EC" id="2.7.1.90" evidence="1"/>
<proteinExistence type="predicted"/>
<dbReference type="GO" id="GO:0047334">
    <property type="term" value="F:diphosphate-fructose-6-phosphate 1-phosphotransferase activity"/>
    <property type="evidence" value="ECO:0007669"/>
    <property type="project" value="UniProtKB-EC"/>
</dbReference>
<comment type="caution">
    <text evidence="1">The sequence shown here is derived from an EMBL/GenBank/DDBJ whole genome shotgun (WGS) entry which is preliminary data.</text>
</comment>
<name>A0A1Y2NTB2_STRFR</name>
<dbReference type="EMBL" id="MIFZ01000285">
    <property type="protein sequence ID" value="OSY50287.1"/>
    <property type="molecule type" value="Genomic_DNA"/>
</dbReference>
<protein>
    <submittedName>
        <fullName evidence="1">Pyrophosphate--fructose 6-phosphate 1-phosphotransferase</fullName>
        <ecNumber evidence="1">2.7.1.90</ecNumber>
    </submittedName>
</protein>
<dbReference type="Proteomes" id="UP000194318">
    <property type="component" value="Unassembled WGS sequence"/>
</dbReference>
<accession>A0A1Y2NTB2</accession>